<evidence type="ECO:0000313" key="2">
    <source>
        <dbReference type="Proteomes" id="UP001223016"/>
    </source>
</evidence>
<evidence type="ECO:0000313" key="1">
    <source>
        <dbReference type="EMBL" id="MDO7925990.1"/>
    </source>
</evidence>
<dbReference type="Proteomes" id="UP001223016">
    <property type="component" value="Unassembled WGS sequence"/>
</dbReference>
<reference evidence="1 2" key="1">
    <citation type="submission" date="2023-07" db="EMBL/GenBank/DDBJ databases">
        <title>Identification of four novel Pseudomonas species associated with bacterial leaf spot of cucurbits.</title>
        <authorList>
            <person name="Fullem K.R."/>
        </authorList>
    </citation>
    <scope>NUCLEOTIDE SEQUENCE [LARGE SCALE GENOMIC DNA]</scope>
    <source>
        <strain evidence="1 2">KFB 138</strain>
    </source>
</reference>
<dbReference type="CDD" id="cd14744">
    <property type="entry name" value="PAAR_CT_2"/>
    <property type="match status" value="1"/>
</dbReference>
<dbReference type="PANTHER" id="PTHR33840:SF1">
    <property type="entry name" value="TLE1 PHOSPHOLIPASE DOMAIN-CONTAINING PROTEIN"/>
    <property type="match status" value="1"/>
</dbReference>
<comment type="caution">
    <text evidence="1">The sequence shown here is derived from an EMBL/GenBank/DDBJ whole genome shotgun (WGS) entry which is preliminary data.</text>
</comment>
<dbReference type="RefSeq" id="WP_304574202.1">
    <property type="nucleotide sequence ID" value="NZ_JAUQOO010000002.1"/>
</dbReference>
<dbReference type="EMBL" id="JAUQOO010000002">
    <property type="protein sequence ID" value="MDO7925990.1"/>
    <property type="molecule type" value="Genomic_DNA"/>
</dbReference>
<proteinExistence type="predicted"/>
<sequence>MEKGHFIGLGDQTTCGGRVLEGDHRLSMCGLARSRTGDRVTCGASGKTYRITGGIPWMHSQGLLLAGTFHSSSTCPCSARLIPSVLTATYGWPDAHARQAFRSVITPLYGFDASATQDRSSKDKPLEIEEEEEEVEQEQLITLRLGVFFDGTGNNQSNSESVAGCMARDVNLQDMAEEVRRFCAEHGYDGNGSSPDNSYGNDTSNIARLYDLYRDQADITIDSDAEEAALKVYIEGIGTISGGTDSLYSQGSGRGETGVLARVEQTQTLIFSSMRRLKEKNPNLKIRRIEVDIFGFSRGAAAARHFANNVLKGSQSLLAKALPTTMLIEDFAWRRQHDITLNFIGLFDTVAGIVSPLAGDFSPGNAHNPGLDLGLPTSAARKIVQFVARDEYRLNFALTRTGNDIVLPGSHSDIGGGYLPRTRERLLLSKPVSSLERLDTPDENSSAYRQTLRTTDPLLNRLIEQGIKFKPAIWSVRQPHSRDALYPEKRVYVAARIDREVDGDLSKVYLRVMRELGLRHQVPFQKLAETSSVALPAELLPVLKKIQAFVLGNGSALNLTRSEEAMLLHRYIHFSANWNAMKNWNSSDLDVVFINRPTDDYKRVVHANE</sequence>
<protein>
    <submittedName>
        <fullName evidence="1">DUF2235 domain-containing protein</fullName>
    </submittedName>
</protein>
<name>A0ABT9CKP8_9PSED</name>
<gene>
    <name evidence="1" type="ORF">Q6A51_04315</name>
</gene>
<dbReference type="PANTHER" id="PTHR33840">
    <property type="match status" value="1"/>
</dbReference>
<keyword evidence="2" id="KW-1185">Reference proteome</keyword>
<accession>A0ABT9CKP8</accession>
<organism evidence="1 2">
    <name type="scientific">Pseudomonas serbiensis</name>
    <dbReference type="NCBI Taxonomy" id="3064350"/>
    <lineage>
        <taxon>Bacteria</taxon>
        <taxon>Pseudomonadati</taxon>
        <taxon>Pseudomonadota</taxon>
        <taxon>Gammaproteobacteria</taxon>
        <taxon>Pseudomonadales</taxon>
        <taxon>Pseudomonadaceae</taxon>
        <taxon>Pseudomonas</taxon>
    </lineage>
</organism>